<dbReference type="Proteomes" id="UP000254346">
    <property type="component" value="Unassembled WGS sequence"/>
</dbReference>
<reference evidence="1 2" key="1">
    <citation type="submission" date="2018-06" db="EMBL/GenBank/DDBJ databases">
        <authorList>
            <consortium name="Pathogen Informatics"/>
            <person name="Doyle S."/>
        </authorList>
    </citation>
    <scope>NUCLEOTIDE SEQUENCE [LARGE SCALE GENOMIC DNA]</scope>
    <source>
        <strain evidence="1 2">NCTC8256</strain>
    </source>
</reference>
<dbReference type="PANTHER" id="PTHR35340:SF10">
    <property type="entry name" value="CYTOPLASMIC PROTEIN"/>
    <property type="match status" value="1"/>
</dbReference>
<evidence type="ECO:0000313" key="2">
    <source>
        <dbReference type="Proteomes" id="UP000254346"/>
    </source>
</evidence>
<organism evidence="1 2">
    <name type="scientific">Salmonella enterica I</name>
    <dbReference type="NCBI Taxonomy" id="59201"/>
    <lineage>
        <taxon>Bacteria</taxon>
        <taxon>Pseudomonadati</taxon>
        <taxon>Pseudomonadota</taxon>
        <taxon>Gammaproteobacteria</taxon>
        <taxon>Enterobacterales</taxon>
        <taxon>Enterobacteriaceae</taxon>
        <taxon>Salmonella</taxon>
    </lineage>
</organism>
<evidence type="ECO:0000313" key="1">
    <source>
        <dbReference type="EMBL" id="SUH11995.1"/>
    </source>
</evidence>
<dbReference type="InterPro" id="IPR053143">
    <property type="entry name" value="Arylsulfate_ST"/>
</dbReference>
<keyword evidence="1" id="KW-0808">Transferase</keyword>
<dbReference type="PANTHER" id="PTHR35340">
    <property type="entry name" value="PQQ ENZYME REPEAT PROTEIN-RELATED"/>
    <property type="match status" value="1"/>
</dbReference>
<accession>A0A379VZ98</accession>
<proteinExistence type="predicted"/>
<protein>
    <submittedName>
        <fullName evidence="1">Arylsulfate sulfotransferase</fullName>
    </submittedName>
</protein>
<name>A0A379VZ98_SALET</name>
<dbReference type="GO" id="GO:0004062">
    <property type="term" value="F:aryl sulfotransferase activity"/>
    <property type="evidence" value="ECO:0007669"/>
    <property type="project" value="InterPro"/>
</dbReference>
<dbReference type="Pfam" id="PF05935">
    <property type="entry name" value="Arylsulfotrans"/>
    <property type="match status" value="1"/>
</dbReference>
<dbReference type="InterPro" id="IPR010262">
    <property type="entry name" value="Arylsulfotransferase_bact"/>
</dbReference>
<dbReference type="EMBL" id="UGXR01000001">
    <property type="protein sequence ID" value="SUH11995.1"/>
    <property type="molecule type" value="Genomic_DNA"/>
</dbReference>
<dbReference type="AlphaFoldDB" id="A0A379VZ98"/>
<sequence>MAHYPWGYGQRYVKYDIMGVKSLTAGLPDNYNDFSHSMDNAANGHYFLRVASSNYKRPDGKNVRTVRDVIAEVDQNGVVVDEWRLFDILDPYRDVIMKTLDQGAVCPEYRRQPVRPYVERRRSGGAGLLRQIRGYRG</sequence>
<gene>
    <name evidence="1" type="ORF">NCTC8256_06081</name>
</gene>